<proteinExistence type="predicted"/>
<dbReference type="EMBL" id="LN853819">
    <property type="protein sequence ID" value="CRY96752.1"/>
    <property type="molecule type" value="Genomic_DNA"/>
</dbReference>
<evidence type="ECO:0000313" key="1">
    <source>
        <dbReference type="EMBL" id="CRY96752.1"/>
    </source>
</evidence>
<reference evidence="1" key="1">
    <citation type="submission" date="2015-06" db="EMBL/GenBank/DDBJ databases">
        <authorList>
            <person name="Joergensen T."/>
        </authorList>
    </citation>
    <scope>NUCLEOTIDE SEQUENCE</scope>
    <source>
        <strain evidence="1">RGFK1247</strain>
    </source>
</reference>
<dbReference type="AlphaFoldDB" id="A0A0H5QLW9"/>
<protein>
    <submittedName>
        <fullName evidence="1">Uncharacterized protein</fullName>
    </submittedName>
</protein>
<sequence>MKQLSFFETPQTIHQPPIVKTPDDTYRAELRLTWHPQSGRKVIAIEVSHEHSRELVSWKLYPTDEGHSVAWLFDQAVQDLGAILEELDAPF</sequence>
<organism evidence="1">
    <name type="scientific">uncultured prokaryote</name>
    <dbReference type="NCBI Taxonomy" id="198431"/>
    <lineage>
        <taxon>unclassified sequences</taxon>
        <taxon>environmental samples</taxon>
    </lineage>
</organism>
<accession>A0A0H5QLW9</accession>
<reference evidence="1" key="2">
    <citation type="submission" date="2015-07" db="EMBL/GenBank/DDBJ databases">
        <title>Plasmids, circular viruses and viroids from rat gut.</title>
        <authorList>
            <person name="Jorgensen T.J."/>
            <person name="Hansen M.A."/>
            <person name="Xu Z."/>
            <person name="Tabak M.A."/>
            <person name="Sorensen S.J."/>
            <person name="Hansen L.H."/>
        </authorList>
    </citation>
    <scope>NUCLEOTIDE SEQUENCE</scope>
    <source>
        <strain evidence="1">RGFK1247</strain>
    </source>
</reference>
<name>A0A0H5QLW9_9ZZZZ</name>